<dbReference type="Proteomes" id="UP001187531">
    <property type="component" value="Unassembled WGS sequence"/>
</dbReference>
<dbReference type="InterPro" id="IPR035969">
    <property type="entry name" value="Rab-GAP_TBC_sf"/>
</dbReference>
<reference evidence="3" key="1">
    <citation type="submission" date="2023-07" db="EMBL/GenBank/DDBJ databases">
        <title>Chromosome-level genome assembly of Artemia franciscana.</title>
        <authorList>
            <person name="Jo E."/>
        </authorList>
    </citation>
    <scope>NUCLEOTIDE SEQUENCE</scope>
    <source>
        <tissue evidence="3">Whole body</tissue>
    </source>
</reference>
<gene>
    <name evidence="3" type="ORF">QYM36_001033</name>
</gene>
<evidence type="ECO:0000256" key="1">
    <source>
        <dbReference type="SAM" id="MobiDB-lite"/>
    </source>
</evidence>
<feature type="region of interest" description="Disordered" evidence="1">
    <location>
        <begin position="413"/>
        <end position="442"/>
    </location>
</feature>
<keyword evidence="4" id="KW-1185">Reference proteome</keyword>
<evidence type="ECO:0000259" key="2">
    <source>
        <dbReference type="Pfam" id="PF00566"/>
    </source>
</evidence>
<accession>A0AA88LJP8</accession>
<comment type="caution">
    <text evidence="3">The sequence shown here is derived from an EMBL/GenBank/DDBJ whole genome shotgun (WGS) entry which is preliminary data.</text>
</comment>
<organism evidence="3 4">
    <name type="scientific">Artemia franciscana</name>
    <name type="common">Brine shrimp</name>
    <name type="synonym">Artemia sanfranciscana</name>
    <dbReference type="NCBI Taxonomy" id="6661"/>
    <lineage>
        <taxon>Eukaryota</taxon>
        <taxon>Metazoa</taxon>
        <taxon>Ecdysozoa</taxon>
        <taxon>Arthropoda</taxon>
        <taxon>Crustacea</taxon>
        <taxon>Branchiopoda</taxon>
        <taxon>Anostraca</taxon>
        <taxon>Artemiidae</taxon>
        <taxon>Artemia</taxon>
    </lineage>
</organism>
<feature type="domain" description="Rab-GAP TBC" evidence="2">
    <location>
        <begin position="266"/>
        <end position="312"/>
    </location>
</feature>
<dbReference type="PANTHER" id="PTHR13399">
    <property type="entry name" value="TRANSLOCON-ASSOCIATED PROTEIN TRAP , GAMMA SUBUNIT"/>
    <property type="match status" value="1"/>
</dbReference>
<dbReference type="Pfam" id="PF00566">
    <property type="entry name" value="RabGAP-TBC"/>
    <property type="match status" value="1"/>
</dbReference>
<protein>
    <recommendedName>
        <fullName evidence="2">Rab-GAP TBC domain-containing protein</fullName>
    </recommendedName>
</protein>
<dbReference type="PANTHER" id="PTHR13399:SF2">
    <property type="entry name" value="TRANSLOCON-ASSOCIATED PROTEIN SUBUNIT GAMMA"/>
    <property type="match status" value="1"/>
</dbReference>
<dbReference type="AlphaFoldDB" id="A0AA88LJP8"/>
<sequence length="519" mass="58010">MVFLVEGVLPDGYFGENLRGLSIDMAVFRELLRLRLPELSAHLDMLQQDGADTQGPISVCSIVLDGGSLLHRVLWKVGSTFKAIFASYVHYVQARYTSDFVVVGGYDGGPAIKDATHLRQARMVLSNHLEATSLQVFHSERDADVLIAEKAVETARVTYTIVVVDDTDILVLLISRLDSCSRRLYFSPEAKFGVTSSAWDIREVKQKLGTDVNHLMLFCHSVLGCDTTSHLYGTGKGRAVQLLLINKSFKDSAAIFGTTYEPPLTNVFTMQWFLTLFSTCLPKDSVLRIWDLIFLEGNEVLLRTALALWDSLVDRILAVQSADEFYCIMGVLAREMAEFSSSDTNDLLKTIVEVAPFPFPGLHELREKYTYSLTPWSQSVVSVAKKGLRLIYSDDDDSDSEIKEMTVATAFGLGNMKSPRSRRNSCARSQSSSPASSEDRRNLDVISLTKQYKKLRERQKQAQILWNDTTRKIKDGAQKIAPTSVNQLIITEVNPRSKIAEIETKPDGPLIMRTHFSSV</sequence>
<feature type="non-terminal residue" evidence="3">
    <location>
        <position position="1"/>
    </location>
</feature>
<dbReference type="EMBL" id="JAVRJZ010000003">
    <property type="protein sequence ID" value="KAK2724380.1"/>
    <property type="molecule type" value="Genomic_DNA"/>
</dbReference>
<dbReference type="Gene3D" id="1.10.472.80">
    <property type="entry name" value="Ypt/Rab-GAP domain of gyp1p, domain 3"/>
    <property type="match status" value="2"/>
</dbReference>
<evidence type="ECO:0000313" key="4">
    <source>
        <dbReference type="Proteomes" id="UP001187531"/>
    </source>
</evidence>
<name>A0AA88LJP8_ARTSF</name>
<dbReference type="InterPro" id="IPR000195">
    <property type="entry name" value="Rab-GAP-TBC_dom"/>
</dbReference>
<evidence type="ECO:0000313" key="3">
    <source>
        <dbReference type="EMBL" id="KAK2724380.1"/>
    </source>
</evidence>
<dbReference type="SUPFAM" id="SSF47923">
    <property type="entry name" value="Ypt/Rab-GAP domain of gyp1p"/>
    <property type="match status" value="1"/>
</dbReference>
<proteinExistence type="predicted"/>
<feature type="compositionally biased region" description="Low complexity" evidence="1">
    <location>
        <begin position="426"/>
        <end position="436"/>
    </location>
</feature>
<dbReference type="GO" id="GO:0005783">
    <property type="term" value="C:endoplasmic reticulum"/>
    <property type="evidence" value="ECO:0007669"/>
    <property type="project" value="TreeGrafter"/>
</dbReference>